<dbReference type="EMBL" id="CP063458">
    <property type="protein sequence ID" value="QOV92018.1"/>
    <property type="molecule type" value="Genomic_DNA"/>
</dbReference>
<proteinExistence type="predicted"/>
<protein>
    <submittedName>
        <fullName evidence="1">Uncharacterized protein</fullName>
    </submittedName>
</protein>
<accession>A0A7M2X2N7</accession>
<evidence type="ECO:0000313" key="2">
    <source>
        <dbReference type="Proteomes" id="UP000593765"/>
    </source>
</evidence>
<dbReference type="KEGG" id="hbs:IPV69_11960"/>
<sequence length="200" mass="22351">MSIEFPVALQSTYPSAVRSMKRLASQVLKCGSWDEAMSTVPMLQPGPTSRFLLTNSPIHQPGDVLLAAVLDGIFEVCTRDMNTCAQNQIKLIRTGLHMPWFRLATLSFGLWVVMTPDEGDVKSLSEELLRCYLDAWNEIEAVSSLISLTRFLDIYGWPVWRGRLISEVKCLGGGPELIETLKQATVGEAETLLRRFMDTV</sequence>
<dbReference type="Proteomes" id="UP000593765">
    <property type="component" value="Chromosome"/>
</dbReference>
<reference evidence="1 2" key="1">
    <citation type="submission" date="2020-10" db="EMBL/GenBank/DDBJ databases">
        <title>Wide distribution of Phycisphaera-like planctomycetes from WD2101 soil group in peatlands and genome analysis of the first cultivated representative.</title>
        <authorList>
            <person name="Dedysh S.N."/>
            <person name="Beletsky A.V."/>
            <person name="Ivanova A."/>
            <person name="Kulichevskaya I.S."/>
            <person name="Suzina N.E."/>
            <person name="Philippov D.A."/>
            <person name="Rakitin A.L."/>
            <person name="Mardanov A.V."/>
            <person name="Ravin N.V."/>
        </authorList>
    </citation>
    <scope>NUCLEOTIDE SEQUENCE [LARGE SCALE GENOMIC DNA]</scope>
    <source>
        <strain evidence="1 2">M1803</strain>
    </source>
</reference>
<name>A0A7M2X2N7_9BACT</name>
<evidence type="ECO:0000313" key="1">
    <source>
        <dbReference type="EMBL" id="QOV92018.1"/>
    </source>
</evidence>
<dbReference type="RefSeq" id="WP_206295344.1">
    <property type="nucleotide sequence ID" value="NZ_CP063458.1"/>
</dbReference>
<organism evidence="1 2">
    <name type="scientific">Humisphaera borealis</name>
    <dbReference type="NCBI Taxonomy" id="2807512"/>
    <lineage>
        <taxon>Bacteria</taxon>
        <taxon>Pseudomonadati</taxon>
        <taxon>Planctomycetota</taxon>
        <taxon>Phycisphaerae</taxon>
        <taxon>Tepidisphaerales</taxon>
        <taxon>Tepidisphaeraceae</taxon>
        <taxon>Humisphaera</taxon>
    </lineage>
</organism>
<keyword evidence="2" id="KW-1185">Reference proteome</keyword>
<dbReference type="AlphaFoldDB" id="A0A7M2X2N7"/>
<gene>
    <name evidence="1" type="ORF">IPV69_11960</name>
</gene>